<comment type="caution">
    <text evidence="2">The sequence shown here is derived from an EMBL/GenBank/DDBJ whole genome shotgun (WGS) entry which is preliminary data.</text>
</comment>
<organism evidence="2">
    <name type="scientific">hot springs metagenome</name>
    <dbReference type="NCBI Taxonomy" id="433727"/>
    <lineage>
        <taxon>unclassified sequences</taxon>
        <taxon>metagenomes</taxon>
        <taxon>ecological metagenomes</taxon>
    </lineage>
</organism>
<keyword evidence="1" id="KW-0812">Transmembrane</keyword>
<dbReference type="EMBL" id="BLAB01000001">
    <property type="protein sequence ID" value="GER94661.1"/>
    <property type="molecule type" value="Genomic_DNA"/>
</dbReference>
<accession>A0A5J4L701</accession>
<evidence type="ECO:0000256" key="1">
    <source>
        <dbReference type="SAM" id="Phobius"/>
    </source>
</evidence>
<reference evidence="2" key="1">
    <citation type="submission" date="2019-10" db="EMBL/GenBank/DDBJ databases">
        <title>Metagenomic sequencing of thiosulfate-disproportionating enrichment culture.</title>
        <authorList>
            <person name="Umezawa K."/>
            <person name="Kojima H."/>
            <person name="Fukui M."/>
        </authorList>
    </citation>
    <scope>NUCLEOTIDE SEQUENCE</scope>
    <source>
        <strain evidence="2">45J</strain>
    </source>
</reference>
<dbReference type="AlphaFoldDB" id="A0A5J4L701"/>
<evidence type="ECO:0000313" key="2">
    <source>
        <dbReference type="EMBL" id="GER94661.1"/>
    </source>
</evidence>
<gene>
    <name evidence="2" type="ORF">A45J_2425</name>
</gene>
<sequence length="39" mass="4128">MWNVDLSGIMGDVTPVGLALLGIAAAITGYRVVKSLLRR</sequence>
<feature type="transmembrane region" description="Helical" evidence="1">
    <location>
        <begin position="13"/>
        <end position="33"/>
    </location>
</feature>
<name>A0A5J4L701_9ZZZZ</name>
<keyword evidence="1" id="KW-1133">Transmembrane helix</keyword>
<protein>
    <submittedName>
        <fullName evidence="2">Uncharacterized protein</fullName>
    </submittedName>
</protein>
<proteinExistence type="predicted"/>
<keyword evidence="1" id="KW-0472">Membrane</keyword>